<proteinExistence type="predicted"/>
<accession>A0A5C0VF91</accession>
<keyword evidence="2" id="KW-1185">Reference proteome</keyword>
<gene>
    <name evidence="1" type="ORF">FYC62_01755</name>
</gene>
<dbReference type="Proteomes" id="UP000323653">
    <property type="component" value="Chromosome"/>
</dbReference>
<reference evidence="1 2" key="1">
    <citation type="submission" date="2019-08" db="EMBL/GenBank/DDBJ databases">
        <title>Pedobacter sp. nov., isolated from Han river, South Korea.</title>
        <authorList>
            <person name="Lee D.-H."/>
            <person name="Kim Y.-S."/>
            <person name="Hwang E.-M."/>
            <person name="Le Tran T.C."/>
            <person name="Cha C.-J."/>
        </authorList>
    </citation>
    <scope>NUCLEOTIDE SEQUENCE [LARGE SCALE GENOMIC DNA]</scope>
    <source>
        <strain evidence="1 2">CJ43</strain>
    </source>
</reference>
<dbReference type="EMBL" id="CP043329">
    <property type="protein sequence ID" value="QEK50533.1"/>
    <property type="molecule type" value="Genomic_DNA"/>
</dbReference>
<evidence type="ECO:0000313" key="1">
    <source>
        <dbReference type="EMBL" id="QEK50533.1"/>
    </source>
</evidence>
<organism evidence="1 2">
    <name type="scientific">Pedobacter aquae</name>
    <dbReference type="NCBI Taxonomy" id="2605747"/>
    <lineage>
        <taxon>Bacteria</taxon>
        <taxon>Pseudomonadati</taxon>
        <taxon>Bacteroidota</taxon>
        <taxon>Sphingobacteriia</taxon>
        <taxon>Sphingobacteriales</taxon>
        <taxon>Sphingobacteriaceae</taxon>
        <taxon>Pedobacter</taxon>
    </lineage>
</organism>
<dbReference type="RefSeq" id="WP_149073699.1">
    <property type="nucleotide sequence ID" value="NZ_CP043329.1"/>
</dbReference>
<evidence type="ECO:0000313" key="2">
    <source>
        <dbReference type="Proteomes" id="UP000323653"/>
    </source>
</evidence>
<dbReference type="KEGG" id="pej:FYC62_01755"/>
<name>A0A5C0VF91_9SPHI</name>
<protein>
    <submittedName>
        <fullName evidence="1">Uncharacterized protein</fullName>
    </submittedName>
</protein>
<dbReference type="AlphaFoldDB" id="A0A5C0VF91"/>
<sequence length="72" mass="8527">MKTLILSIFLTCTGAYYFMNEYHWKKVNPEGYAKSKDEAELILKSKRNKEKESTKRVSIENPNTRLLMLRIN</sequence>